<name>A0AAD3NTM7_CRYJA</name>
<evidence type="ECO:0000313" key="3">
    <source>
        <dbReference type="Proteomes" id="UP001234787"/>
    </source>
</evidence>
<evidence type="ECO:0000259" key="1">
    <source>
        <dbReference type="Pfam" id="PF00931"/>
    </source>
</evidence>
<dbReference type="InterPro" id="IPR027417">
    <property type="entry name" value="P-loop_NTPase"/>
</dbReference>
<proteinExistence type="predicted"/>
<keyword evidence="3" id="KW-1185">Reference proteome</keyword>
<comment type="caution">
    <text evidence="2">The sequence shown here is derived from an EMBL/GenBank/DDBJ whole genome shotgun (WGS) entry which is preliminary data.</text>
</comment>
<dbReference type="Gene3D" id="1.10.8.430">
    <property type="entry name" value="Helical domain of apoptotic protease-activating factors"/>
    <property type="match status" value="1"/>
</dbReference>
<dbReference type="Gene3D" id="3.40.50.300">
    <property type="entry name" value="P-loop containing nucleotide triphosphate hydrolases"/>
    <property type="match status" value="1"/>
</dbReference>
<dbReference type="InterPro" id="IPR002182">
    <property type="entry name" value="NB-ARC"/>
</dbReference>
<organism evidence="2 3">
    <name type="scientific">Cryptomeria japonica</name>
    <name type="common">Japanese cedar</name>
    <name type="synonym">Cupressus japonica</name>
    <dbReference type="NCBI Taxonomy" id="3369"/>
    <lineage>
        <taxon>Eukaryota</taxon>
        <taxon>Viridiplantae</taxon>
        <taxon>Streptophyta</taxon>
        <taxon>Embryophyta</taxon>
        <taxon>Tracheophyta</taxon>
        <taxon>Spermatophyta</taxon>
        <taxon>Pinopsida</taxon>
        <taxon>Pinidae</taxon>
        <taxon>Conifers II</taxon>
        <taxon>Cupressales</taxon>
        <taxon>Cupressaceae</taxon>
        <taxon>Cryptomeria</taxon>
    </lineage>
</organism>
<reference evidence="2" key="1">
    <citation type="submission" date="2022-12" db="EMBL/GenBank/DDBJ databases">
        <title>Chromosome-Level Genome Assembly of Japanese Cedar (Cryptomeriajaponica D. Don).</title>
        <authorList>
            <person name="Fujino T."/>
            <person name="Yamaguchi K."/>
            <person name="Yokoyama T."/>
            <person name="Hamanaka T."/>
            <person name="Harazono Y."/>
            <person name="Kamada H."/>
            <person name="Kobayashi W."/>
            <person name="Ujino-Ihara T."/>
            <person name="Uchiyama K."/>
            <person name="Matsumoto A."/>
            <person name="Izuno A."/>
            <person name="Tsumura Y."/>
            <person name="Toyoda A."/>
            <person name="Shigenobu S."/>
            <person name="Moriguchi Y."/>
            <person name="Ueno S."/>
            <person name="Kasahara M."/>
        </authorList>
    </citation>
    <scope>NUCLEOTIDE SEQUENCE</scope>
</reference>
<dbReference type="EMBL" id="BSEH01000463">
    <property type="protein sequence ID" value="GLJ58635.1"/>
    <property type="molecule type" value="Genomic_DNA"/>
</dbReference>
<gene>
    <name evidence="2" type="ORF">SUGI_1464670</name>
</gene>
<dbReference type="GO" id="GO:0043531">
    <property type="term" value="F:ADP binding"/>
    <property type="evidence" value="ECO:0007669"/>
    <property type="project" value="InterPro"/>
</dbReference>
<dbReference type="SUPFAM" id="SSF52047">
    <property type="entry name" value="RNI-like"/>
    <property type="match status" value="1"/>
</dbReference>
<protein>
    <recommendedName>
        <fullName evidence="1">NB-ARC domain-containing protein</fullName>
    </recommendedName>
</protein>
<dbReference type="AlphaFoldDB" id="A0AAD3NTM7"/>
<dbReference type="Gene3D" id="3.80.10.10">
    <property type="entry name" value="Ribonuclease Inhibitor"/>
    <property type="match status" value="1"/>
</dbReference>
<dbReference type="InterPro" id="IPR042197">
    <property type="entry name" value="Apaf_helical"/>
</dbReference>
<evidence type="ECO:0000313" key="2">
    <source>
        <dbReference type="EMBL" id="GLJ58635.1"/>
    </source>
</evidence>
<dbReference type="PRINTS" id="PR00364">
    <property type="entry name" value="DISEASERSIST"/>
</dbReference>
<sequence length="554" mass="62444">MDIFNFKAVCSRTGKGEAYQYSFHNTLPVKSMFYVRLGKSIGDLKELLFQSDASIVGVHCMGGGGKTSLALTLCDDPNIKGCFRNIVFIIVSQSPNLKGILETIWEKIFRRNVPEFQNVEDAHIQLQQRLLKQSKPTLVVLDDVWSRANLEKLLFEAREYKTLVTTRDGSIIPRNPYTRLYQLPLLNKEDALSLFCLSAFGQTSIPSTTDANLVIEVQEECKGLPLALKVVGSSLYGEPHVAWENAKKILSLGESLSSYHSEGVFRCLETSIDCLDDVGRTQATISYRCAPELSFSQHDVMRDLALYLGCQDSIVHRKRLLMPRKEHCLSEEWELLRDRQVNAQIVSIHTGSMAENDWYEMNLSKTEALVLHFSASEYFLPPFLKTMKKLKILIVCNLGSERSTIKGLDALSSLTQLRSVLLERLVAPTIPKQGKVIQNLDKLSLSLCEGFVKMSTFNDTNLQEFNLDHCSDLEELPLAMCHMPSSQSWSLTNCHLVEKLPYNIGNMSFLRMFRLLALPGLKELLVSIGKLEQLEFLDKASLGETFCNPEGNLL</sequence>
<accession>A0AAD3NTM7</accession>
<dbReference type="Proteomes" id="UP001234787">
    <property type="component" value="Unassembled WGS sequence"/>
</dbReference>
<feature type="domain" description="NB-ARC" evidence="1">
    <location>
        <begin position="40"/>
        <end position="202"/>
    </location>
</feature>
<dbReference type="SUPFAM" id="SSF52540">
    <property type="entry name" value="P-loop containing nucleoside triphosphate hydrolases"/>
    <property type="match status" value="1"/>
</dbReference>
<dbReference type="PANTHER" id="PTHR36766:SF30">
    <property type="entry name" value="TIR-NBS TYPE DISEASE RESISTANCE PROTEIN-RELATED"/>
    <property type="match status" value="1"/>
</dbReference>
<dbReference type="Pfam" id="PF00931">
    <property type="entry name" value="NB-ARC"/>
    <property type="match status" value="1"/>
</dbReference>
<dbReference type="PANTHER" id="PTHR36766">
    <property type="entry name" value="PLANT BROAD-SPECTRUM MILDEW RESISTANCE PROTEIN RPW8"/>
    <property type="match status" value="1"/>
</dbReference>
<dbReference type="InterPro" id="IPR032675">
    <property type="entry name" value="LRR_dom_sf"/>
</dbReference>